<dbReference type="EMBL" id="FQZF01000015">
    <property type="protein sequence ID" value="SHJ53883.1"/>
    <property type="molecule type" value="Genomic_DNA"/>
</dbReference>
<evidence type="ECO:0000256" key="2">
    <source>
        <dbReference type="SAM" id="SignalP"/>
    </source>
</evidence>
<evidence type="ECO:0008006" key="5">
    <source>
        <dbReference type="Google" id="ProtNLM"/>
    </source>
</evidence>
<dbReference type="SUPFAM" id="SSF103088">
    <property type="entry name" value="OmpA-like"/>
    <property type="match status" value="1"/>
</dbReference>
<evidence type="ECO:0000313" key="4">
    <source>
        <dbReference type="Proteomes" id="UP000184387"/>
    </source>
</evidence>
<reference evidence="3 4" key="1">
    <citation type="submission" date="2016-11" db="EMBL/GenBank/DDBJ databases">
        <authorList>
            <person name="Jaros S."/>
            <person name="Januszkiewicz K."/>
            <person name="Wedrychowicz H."/>
        </authorList>
    </citation>
    <scope>NUCLEOTIDE SEQUENCE [LARGE SCALE GENOMIC DNA]</scope>
    <source>
        <strain evidence="3 4">DSM 14916</strain>
    </source>
</reference>
<feature type="region of interest" description="Disordered" evidence="1">
    <location>
        <begin position="25"/>
        <end position="74"/>
    </location>
</feature>
<feature type="compositionally biased region" description="Low complexity" evidence="1">
    <location>
        <begin position="192"/>
        <end position="207"/>
    </location>
</feature>
<dbReference type="AlphaFoldDB" id="A0A1M6K4H3"/>
<feature type="chain" id="PRO_5013268834" description="OmpA family protein" evidence="2">
    <location>
        <begin position="31"/>
        <end position="207"/>
    </location>
</feature>
<protein>
    <recommendedName>
        <fullName evidence="5">OmpA family protein</fullName>
    </recommendedName>
</protein>
<dbReference type="STRING" id="198092.SAMN02745194_02817"/>
<dbReference type="OrthoDB" id="7280780at2"/>
<name>A0A1M6K4H3_9PROT</name>
<organism evidence="3 4">
    <name type="scientific">Muricoccus roseus</name>
    <dbReference type="NCBI Taxonomy" id="198092"/>
    <lineage>
        <taxon>Bacteria</taxon>
        <taxon>Pseudomonadati</taxon>
        <taxon>Pseudomonadota</taxon>
        <taxon>Alphaproteobacteria</taxon>
        <taxon>Acetobacterales</taxon>
        <taxon>Roseomonadaceae</taxon>
        <taxon>Muricoccus</taxon>
    </lineage>
</organism>
<evidence type="ECO:0000313" key="3">
    <source>
        <dbReference type="EMBL" id="SHJ53883.1"/>
    </source>
</evidence>
<dbReference type="RefSeq" id="WP_073135756.1">
    <property type="nucleotide sequence ID" value="NZ_FQZF01000015.1"/>
</dbReference>
<dbReference type="Proteomes" id="UP000184387">
    <property type="component" value="Unassembled WGS sequence"/>
</dbReference>
<keyword evidence="4" id="KW-1185">Reference proteome</keyword>
<feature type="signal peptide" evidence="2">
    <location>
        <begin position="1"/>
        <end position="30"/>
    </location>
</feature>
<gene>
    <name evidence="3" type="ORF">SAMN02745194_02817</name>
</gene>
<evidence type="ECO:0000256" key="1">
    <source>
        <dbReference type="SAM" id="MobiDB-lite"/>
    </source>
</evidence>
<accession>A0A1M6K4H3</accession>
<dbReference type="InterPro" id="IPR036737">
    <property type="entry name" value="OmpA-like_sf"/>
</dbReference>
<feature type="region of interest" description="Disordered" evidence="1">
    <location>
        <begin position="183"/>
        <end position="207"/>
    </location>
</feature>
<dbReference type="Gene3D" id="3.30.1330.60">
    <property type="entry name" value="OmpA-like domain"/>
    <property type="match status" value="1"/>
</dbReference>
<sequence>MTPAPLRHPAAVAVLALLLAAGPASPPALAQAGNPDSAPSATEPEGPSDPQEAPPSPADLSAAPRPSLPADLASLGLGPDFTRLPIGGWRLGGRSGQSEPDHEARLAIETIGRYLAQQSRGRVTIIAQTSGPADDPSVARRTSLARAITVKSSLVRGGLAGTRIDIRPMGRTDEELDAVDIVAPPAPRPREAAAPATPTPAPTRRGG</sequence>
<proteinExistence type="predicted"/>
<keyword evidence="2" id="KW-0732">Signal</keyword>
<feature type="compositionally biased region" description="Low complexity" evidence="1">
    <location>
        <begin position="58"/>
        <end position="74"/>
    </location>
</feature>